<dbReference type="PANTHER" id="PTHR22916">
    <property type="entry name" value="GLYCOSYLTRANSFERASE"/>
    <property type="match status" value="1"/>
</dbReference>
<dbReference type="Pfam" id="PF00535">
    <property type="entry name" value="Glycos_transf_2"/>
    <property type="match status" value="1"/>
</dbReference>
<name>A0ABY1R2C5_9FLAO</name>
<gene>
    <name evidence="2" type="ORF">SAMN05421679_102481</name>
</gene>
<dbReference type="Proteomes" id="UP001158050">
    <property type="component" value="Unassembled WGS sequence"/>
</dbReference>
<evidence type="ECO:0000259" key="1">
    <source>
        <dbReference type="Pfam" id="PF00535"/>
    </source>
</evidence>
<evidence type="ECO:0000313" key="2">
    <source>
        <dbReference type="EMBL" id="SMP90888.1"/>
    </source>
</evidence>
<keyword evidence="3" id="KW-1185">Reference proteome</keyword>
<dbReference type="RefSeq" id="WP_283415964.1">
    <property type="nucleotide sequence ID" value="NZ_FXUO01000002.1"/>
</dbReference>
<dbReference type="SUPFAM" id="SSF53448">
    <property type="entry name" value="Nucleotide-diphospho-sugar transferases"/>
    <property type="match status" value="1"/>
</dbReference>
<protein>
    <submittedName>
        <fullName evidence="2">Glycosyltransferase involved in cell wall bisynthesis</fullName>
    </submittedName>
</protein>
<accession>A0ABY1R2C5</accession>
<reference evidence="2 3" key="1">
    <citation type="submission" date="2017-05" db="EMBL/GenBank/DDBJ databases">
        <authorList>
            <person name="Varghese N."/>
            <person name="Submissions S."/>
        </authorList>
    </citation>
    <scope>NUCLEOTIDE SEQUENCE [LARGE SCALE GENOMIC DNA]</scope>
    <source>
        <strain evidence="2 3">DSM 18015</strain>
    </source>
</reference>
<proteinExistence type="predicted"/>
<dbReference type="InterPro" id="IPR001173">
    <property type="entry name" value="Glyco_trans_2-like"/>
</dbReference>
<dbReference type="Gene3D" id="3.90.550.10">
    <property type="entry name" value="Spore Coat Polysaccharide Biosynthesis Protein SpsA, Chain A"/>
    <property type="match status" value="1"/>
</dbReference>
<organism evidence="2 3">
    <name type="scientific">Epilithonimonas pallida</name>
    <dbReference type="NCBI Taxonomy" id="373671"/>
    <lineage>
        <taxon>Bacteria</taxon>
        <taxon>Pseudomonadati</taxon>
        <taxon>Bacteroidota</taxon>
        <taxon>Flavobacteriia</taxon>
        <taxon>Flavobacteriales</taxon>
        <taxon>Weeksellaceae</taxon>
        <taxon>Chryseobacterium group</taxon>
        <taxon>Epilithonimonas</taxon>
    </lineage>
</organism>
<dbReference type="EMBL" id="FXUO01000002">
    <property type="protein sequence ID" value="SMP90888.1"/>
    <property type="molecule type" value="Genomic_DNA"/>
</dbReference>
<evidence type="ECO:0000313" key="3">
    <source>
        <dbReference type="Proteomes" id="UP001158050"/>
    </source>
</evidence>
<sequence length="328" mass="38757">MEQVPKISVVMSVYNGSNFLAQSIQAILEQTFRDFEFIIIDDASTDNTPDIIKKFANQDLRIRAFRNEKNIGPAGFIRNLNTGCKEAKGKYIARIDHDDISRKDRFQLQYDFLESNPDIFITGAALRKIDENGNDLGLMKAPINDLEIRKTMPKKISLYHPVIMFRKEFYQDFYREKMRYCEDYDFYFRIMTDNLKMANLDECLLEYRILQNSLSREQDKVIKNLFINQSKVFYEERLKKGKDSYDYFDPNNFLNIYENPSKELFAKAINVSKKYYDFIGFQKLMSKYKNLYGSDIFYIKNALLLTCGESMFYKYSKLINKLSSSESI</sequence>
<comment type="caution">
    <text evidence="2">The sequence shown here is derived from an EMBL/GenBank/DDBJ whole genome shotgun (WGS) entry which is preliminary data.</text>
</comment>
<feature type="domain" description="Glycosyltransferase 2-like" evidence="1">
    <location>
        <begin position="8"/>
        <end position="171"/>
    </location>
</feature>
<dbReference type="InterPro" id="IPR029044">
    <property type="entry name" value="Nucleotide-diphossugar_trans"/>
</dbReference>
<dbReference type="PANTHER" id="PTHR22916:SF3">
    <property type="entry name" value="UDP-GLCNAC:BETAGAL BETA-1,3-N-ACETYLGLUCOSAMINYLTRANSFERASE-LIKE PROTEIN 1"/>
    <property type="match status" value="1"/>
</dbReference>